<dbReference type="Pfam" id="PF01846">
    <property type="entry name" value="FF"/>
    <property type="match status" value="1"/>
</dbReference>
<feature type="domain" description="WW" evidence="3">
    <location>
        <begin position="14"/>
        <end position="47"/>
    </location>
</feature>
<dbReference type="EMBL" id="KI912120">
    <property type="protein sequence ID" value="ETS74399.1"/>
    <property type="molecule type" value="Genomic_DNA"/>
</dbReference>
<dbReference type="SMART" id="SM00456">
    <property type="entry name" value="WW"/>
    <property type="match status" value="2"/>
</dbReference>
<keyword evidence="5" id="KW-1185">Reference proteome</keyword>
<dbReference type="SUPFAM" id="SSF51045">
    <property type="entry name" value="WW domain"/>
    <property type="match status" value="1"/>
</dbReference>
<feature type="compositionally biased region" description="Basic and acidic residues" evidence="2">
    <location>
        <begin position="122"/>
        <end position="136"/>
    </location>
</feature>
<feature type="compositionally biased region" description="Basic and acidic residues" evidence="2">
    <location>
        <begin position="524"/>
        <end position="565"/>
    </location>
</feature>
<dbReference type="SUPFAM" id="SSF81698">
    <property type="entry name" value="FF domain"/>
    <property type="match status" value="1"/>
</dbReference>
<reference evidence="5" key="1">
    <citation type="journal article" date="2015" name="BMC Genomics">
        <title>Genomic and transcriptomic analysis of the endophytic fungus Pestalotiopsis fici reveals its lifestyle and high potential for synthesis of natural products.</title>
        <authorList>
            <person name="Wang X."/>
            <person name="Zhang X."/>
            <person name="Liu L."/>
            <person name="Xiang M."/>
            <person name="Wang W."/>
            <person name="Sun X."/>
            <person name="Che Y."/>
            <person name="Guo L."/>
            <person name="Liu G."/>
            <person name="Guo L."/>
            <person name="Wang C."/>
            <person name="Yin W.B."/>
            <person name="Stadler M."/>
            <person name="Zhang X."/>
            <person name="Liu X."/>
        </authorList>
    </citation>
    <scope>NUCLEOTIDE SEQUENCE [LARGE SCALE GENOMIC DNA]</scope>
    <source>
        <strain evidence="5">W106-1 / CGMCC3.15140</strain>
    </source>
</reference>
<organism evidence="4 5">
    <name type="scientific">Pestalotiopsis fici (strain W106-1 / CGMCC3.15140)</name>
    <dbReference type="NCBI Taxonomy" id="1229662"/>
    <lineage>
        <taxon>Eukaryota</taxon>
        <taxon>Fungi</taxon>
        <taxon>Dikarya</taxon>
        <taxon>Ascomycota</taxon>
        <taxon>Pezizomycotina</taxon>
        <taxon>Sordariomycetes</taxon>
        <taxon>Xylariomycetidae</taxon>
        <taxon>Amphisphaeriales</taxon>
        <taxon>Sporocadaceae</taxon>
        <taxon>Pestalotiopsis</taxon>
    </lineage>
</organism>
<feature type="region of interest" description="Disordered" evidence="2">
    <location>
        <begin position="509"/>
        <end position="565"/>
    </location>
</feature>
<evidence type="ECO:0000313" key="5">
    <source>
        <dbReference type="Proteomes" id="UP000030651"/>
    </source>
</evidence>
<gene>
    <name evidence="4" type="ORF">PFICI_14265</name>
</gene>
<protein>
    <recommendedName>
        <fullName evidence="3">WW domain-containing protein</fullName>
    </recommendedName>
</protein>
<dbReference type="STRING" id="1229662.W3WKY1"/>
<dbReference type="InterPro" id="IPR001202">
    <property type="entry name" value="WW_dom"/>
</dbReference>
<feature type="region of interest" description="Disordered" evidence="2">
    <location>
        <begin position="297"/>
        <end position="318"/>
    </location>
</feature>
<dbReference type="GeneID" id="19279278"/>
<feature type="compositionally biased region" description="Low complexity" evidence="2">
    <location>
        <begin position="200"/>
        <end position="219"/>
    </location>
</feature>
<dbReference type="eggNOG" id="KOG0155">
    <property type="taxonomic scope" value="Eukaryota"/>
</dbReference>
<dbReference type="Proteomes" id="UP000030651">
    <property type="component" value="Unassembled WGS sequence"/>
</dbReference>
<dbReference type="OrthoDB" id="410044at2759"/>
<dbReference type="CDD" id="cd00201">
    <property type="entry name" value="WW"/>
    <property type="match status" value="1"/>
</dbReference>
<dbReference type="GO" id="GO:0070063">
    <property type="term" value="F:RNA polymerase binding"/>
    <property type="evidence" value="ECO:0007669"/>
    <property type="project" value="InterPro"/>
</dbReference>
<dbReference type="Gene3D" id="2.20.70.10">
    <property type="match status" value="2"/>
</dbReference>
<keyword evidence="1" id="KW-0677">Repeat</keyword>
<dbReference type="AlphaFoldDB" id="W3WKY1"/>
<feature type="compositionally biased region" description="Basic and acidic residues" evidence="2">
    <location>
        <begin position="261"/>
        <end position="272"/>
    </location>
</feature>
<name>W3WKY1_PESFW</name>
<feature type="region of interest" description="Disordered" evidence="2">
    <location>
        <begin position="43"/>
        <end position="79"/>
    </location>
</feature>
<dbReference type="GO" id="GO:0005634">
    <property type="term" value="C:nucleus"/>
    <property type="evidence" value="ECO:0007669"/>
    <property type="project" value="TreeGrafter"/>
</dbReference>
<dbReference type="PROSITE" id="PS01159">
    <property type="entry name" value="WW_DOMAIN_1"/>
    <property type="match status" value="1"/>
</dbReference>
<dbReference type="GO" id="GO:0003712">
    <property type="term" value="F:transcription coregulator activity"/>
    <property type="evidence" value="ECO:0007669"/>
    <property type="project" value="TreeGrafter"/>
</dbReference>
<dbReference type="InterPro" id="IPR036517">
    <property type="entry name" value="FF_domain_sf"/>
</dbReference>
<evidence type="ECO:0000256" key="2">
    <source>
        <dbReference type="SAM" id="MobiDB-lite"/>
    </source>
</evidence>
<dbReference type="Gene3D" id="1.10.10.440">
    <property type="entry name" value="FF domain"/>
    <property type="match status" value="1"/>
</dbReference>
<dbReference type="RefSeq" id="XP_007841037.1">
    <property type="nucleotide sequence ID" value="XM_007842846.1"/>
</dbReference>
<dbReference type="KEGG" id="pfy:PFICI_14265"/>
<dbReference type="SMART" id="SM00441">
    <property type="entry name" value="FF"/>
    <property type="match status" value="2"/>
</dbReference>
<feature type="region of interest" description="Disordered" evidence="2">
    <location>
        <begin position="193"/>
        <end position="284"/>
    </location>
</feature>
<proteinExistence type="predicted"/>
<dbReference type="InterPro" id="IPR002713">
    <property type="entry name" value="FF_domain"/>
</dbReference>
<dbReference type="PROSITE" id="PS50020">
    <property type="entry name" value="WW_DOMAIN_2"/>
    <property type="match status" value="1"/>
</dbReference>
<feature type="region of interest" description="Disordered" evidence="2">
    <location>
        <begin position="577"/>
        <end position="605"/>
    </location>
</feature>
<dbReference type="Pfam" id="PF00397">
    <property type="entry name" value="WW"/>
    <property type="match status" value="1"/>
</dbReference>
<accession>W3WKY1</accession>
<dbReference type="InterPro" id="IPR045148">
    <property type="entry name" value="TCRG1-like"/>
</dbReference>
<evidence type="ECO:0000256" key="1">
    <source>
        <dbReference type="ARBA" id="ARBA00022737"/>
    </source>
</evidence>
<dbReference type="InParanoid" id="W3WKY1"/>
<dbReference type="InterPro" id="IPR036020">
    <property type="entry name" value="WW_dom_sf"/>
</dbReference>
<feature type="region of interest" description="Disordered" evidence="2">
    <location>
        <begin position="96"/>
        <end position="139"/>
    </location>
</feature>
<dbReference type="HOGENOM" id="CLU_013872_1_0_1"/>
<evidence type="ECO:0000313" key="4">
    <source>
        <dbReference type="EMBL" id="ETS74399.1"/>
    </source>
</evidence>
<feature type="compositionally biased region" description="Acidic residues" evidence="2">
    <location>
        <begin position="273"/>
        <end position="284"/>
    </location>
</feature>
<sequence>MLKSTYKPSAHAPPPLPTGWTEHKAPTGHTYYYNAATKESTYKRPGADVSAATPAPPPPAGSSSLPGQQDPRASYRQYSAVGSLADPTAANAFLAQYGPQPQRPGGRGDVNNAPGRGGHHRGGGDRPKPEPHDRPKSKVAIPGFEPWILVYTKYGRRFAYHPEKNASYWRIPEKLMKGIIELDIRGAKEKAEQAARAEAGEANGTGAEGTSASASVEEAQAAEDVEMQDEEQEEQEELGSDYEEVEVTDDEGAEDDEMGDDEHPSKRQRTEEAADDLPAEFTEDDIAFQLQAMGADYGLDPGEYDDGTDPSTWPEGAEGFTLSDEDARELFKDMLSDFDINPFSTWDKLLEDGKIIDDPRYTVLPNMKSRKDVWEEWSRAQIQVIKERRQREEKKDPRIPYLAFLKEKANPKLYWPEFKRKYRKEEPMRDTSLIDKDREKLYREYISRLKMPMDTLKKDLTTLLKSVPPKHLNNKTMLENLPSQILADVRYVSLDAKTRDPLLKAYIDTLPPPPEEGEAAEDEAAQKARDDRQKREKALAERERQVAEEKRRQKRQLEHGRAALREEERELEAAMKISKQGIHSQLLKEREKGILDEGAAKEGSD</sequence>
<feature type="compositionally biased region" description="Acidic residues" evidence="2">
    <location>
        <begin position="220"/>
        <end position="260"/>
    </location>
</feature>
<dbReference type="PANTHER" id="PTHR15377">
    <property type="entry name" value="TRANSCRIPTION ELONGATION REGULATOR 1"/>
    <property type="match status" value="1"/>
</dbReference>
<dbReference type="OMA" id="MLKSTYT"/>
<evidence type="ECO:0000259" key="3">
    <source>
        <dbReference type="PROSITE" id="PS50020"/>
    </source>
</evidence>
<feature type="region of interest" description="Disordered" evidence="2">
    <location>
        <begin position="1"/>
        <end position="26"/>
    </location>
</feature>
<dbReference type="PANTHER" id="PTHR15377:SF3">
    <property type="entry name" value="WW DOMAIN-CONTAINING PROTEIN"/>
    <property type="match status" value="1"/>
</dbReference>
<feature type="compositionally biased region" description="Basic and acidic residues" evidence="2">
    <location>
        <begin position="586"/>
        <end position="605"/>
    </location>
</feature>